<name>A0A1E7N113_KITAU</name>
<comment type="caution">
    <text evidence="4">The sequence shown here is derived from an EMBL/GenBank/DDBJ whole genome shotgun (WGS) entry which is preliminary data.</text>
</comment>
<feature type="region of interest" description="Disordered" evidence="1">
    <location>
        <begin position="161"/>
        <end position="194"/>
    </location>
</feature>
<evidence type="ECO:0000313" key="3">
    <source>
        <dbReference type="EMBL" id="GGU85629.1"/>
    </source>
</evidence>
<accession>A0A8H9HTY8</accession>
<gene>
    <name evidence="3" type="ORF">GCM10010502_42390</name>
    <name evidence="4" type="ORF">HS99_0036275</name>
</gene>
<protein>
    <recommendedName>
        <fullName evidence="6">Lipoprotein</fullName>
    </recommendedName>
</protein>
<keyword evidence="2" id="KW-0732">Signal</keyword>
<dbReference type="RefSeq" id="WP_030553553.1">
    <property type="nucleotide sequence ID" value="NZ_BMUB01000009.1"/>
</dbReference>
<feature type="chain" id="PRO_5038216619" description="Lipoprotein" evidence="2">
    <location>
        <begin position="21"/>
        <end position="246"/>
    </location>
</feature>
<evidence type="ECO:0000313" key="4">
    <source>
        <dbReference type="EMBL" id="OEV34379.1"/>
    </source>
</evidence>
<dbReference type="AlphaFoldDB" id="A0A1E7N113"/>
<reference evidence="3" key="5">
    <citation type="submission" date="2020-09" db="EMBL/GenBank/DDBJ databases">
        <authorList>
            <person name="Sun Q."/>
            <person name="Ohkuma M."/>
        </authorList>
    </citation>
    <scope>NUCLEOTIDE SEQUENCE</scope>
    <source>
        <strain evidence="3">JCM 4434</strain>
    </source>
</reference>
<reference evidence="5" key="3">
    <citation type="submission" date="2016-08" db="EMBL/GenBank/DDBJ databases">
        <title>Sequencing, assembly and comparative genomics of S. aureofaciens ATCC 10762.</title>
        <authorList>
            <person name="Gradnigo J.S."/>
            <person name="Johnson N."/>
            <person name="Somerville G.A."/>
        </authorList>
    </citation>
    <scope>NUCLEOTIDE SEQUENCE [LARGE SCALE GENOMIC DNA]</scope>
    <source>
        <strain evidence="5">ATCC 10762 / DSM 40127 / CCM 3239 / JCM 4008 / LMG 5968 / NBRC 12843 / NCIMB 8234 / A-377</strain>
    </source>
</reference>
<evidence type="ECO:0000256" key="1">
    <source>
        <dbReference type="SAM" id="MobiDB-lite"/>
    </source>
</evidence>
<dbReference type="Proteomes" id="UP000610124">
    <property type="component" value="Unassembled WGS sequence"/>
</dbReference>
<dbReference type="EMBL" id="JPRF03000048">
    <property type="protein sequence ID" value="OEV34379.1"/>
    <property type="molecule type" value="Genomic_DNA"/>
</dbReference>
<evidence type="ECO:0000313" key="5">
    <source>
        <dbReference type="Proteomes" id="UP000037395"/>
    </source>
</evidence>
<evidence type="ECO:0008006" key="6">
    <source>
        <dbReference type="Google" id="ProtNLM"/>
    </source>
</evidence>
<dbReference type="EMBL" id="BMUB01000009">
    <property type="protein sequence ID" value="GGU85629.1"/>
    <property type="molecule type" value="Genomic_DNA"/>
</dbReference>
<reference evidence="3" key="1">
    <citation type="journal article" date="2014" name="Int. J. Syst. Evol. Microbiol.">
        <title>Complete genome sequence of Corynebacterium casei LMG S-19264T (=DSM 44701T), isolated from a smear-ripened cheese.</title>
        <authorList>
            <consortium name="US DOE Joint Genome Institute (JGI-PGF)"/>
            <person name="Walter F."/>
            <person name="Albersmeier A."/>
            <person name="Kalinowski J."/>
            <person name="Ruckert C."/>
        </authorList>
    </citation>
    <scope>NUCLEOTIDE SEQUENCE</scope>
    <source>
        <strain evidence="3">JCM 4434</strain>
    </source>
</reference>
<accession>A0A1E7N113</accession>
<evidence type="ECO:0000256" key="2">
    <source>
        <dbReference type="SAM" id="SignalP"/>
    </source>
</evidence>
<dbReference type="GeneID" id="97487270"/>
<feature type="region of interest" description="Disordered" evidence="1">
    <location>
        <begin position="24"/>
        <end position="87"/>
    </location>
</feature>
<organism evidence="4 5">
    <name type="scientific">Kitasatospora aureofaciens</name>
    <name type="common">Streptomyces aureofaciens</name>
    <dbReference type="NCBI Taxonomy" id="1894"/>
    <lineage>
        <taxon>Bacteria</taxon>
        <taxon>Bacillati</taxon>
        <taxon>Actinomycetota</taxon>
        <taxon>Actinomycetes</taxon>
        <taxon>Kitasatosporales</taxon>
        <taxon>Streptomycetaceae</taxon>
        <taxon>Kitasatospora</taxon>
    </lineage>
</organism>
<reference evidence="4" key="4">
    <citation type="submission" date="2016-08" db="EMBL/GenBank/DDBJ databases">
        <title>Sequencing, Assembly and Comparative Genomics of S. aureofaciens ATCC 10762.</title>
        <authorList>
            <person name="Gradnigo J.S."/>
            <person name="Johnson N."/>
            <person name="Somerville G.A."/>
        </authorList>
    </citation>
    <scope>NUCLEOTIDE SEQUENCE [LARGE SCALE GENOMIC DNA]</scope>
    <source>
        <strain evidence="4">ATCC 10762</strain>
    </source>
</reference>
<sequence length="246" mass="24630">MPAPARGAIAIAAAVLLAAAAGCSSGGGHTAKDGSHSKDGAHGSAPAAAGDAAQPAPAKIVTGPGPKSSYDAQPQPAAGSCHYHYTADKQPLPDPNCTPGAISPAVNQGNINDTICKPGGYTSTIRPPANITGKEKAENAKSYGYTGPMGDAEYDHLISLQLGGDPNDPRNLWIQPPSPGHVPGKGPNNPKDSVETHLHTAICKGQVTLTAVQQAIATDWTTAEVKLGISKGATAAPTAEADADGD</sequence>
<reference evidence="4 5" key="2">
    <citation type="submission" date="2014-07" db="EMBL/GenBank/DDBJ databases">
        <authorList>
            <person name="Zhang J.E."/>
            <person name="Yang H."/>
            <person name="Guo J."/>
            <person name="Deng Z."/>
            <person name="Luo H."/>
            <person name="Luo M."/>
            <person name="Zhao B."/>
        </authorList>
    </citation>
    <scope>NUCLEOTIDE SEQUENCE [LARGE SCALE GENOMIC DNA]</scope>
    <source>
        <strain evidence="4">ATCC 10762</strain>
        <strain evidence="5">ATCC 10762 / DSM 40127 / CCM 3239 / JCM 4008 / LMG 5968 / NBRC 12843 / NCIMB 8234 / A-377</strain>
    </source>
</reference>
<dbReference type="PROSITE" id="PS51257">
    <property type="entry name" value="PROKAR_LIPOPROTEIN"/>
    <property type="match status" value="1"/>
</dbReference>
<proteinExistence type="predicted"/>
<feature type="compositionally biased region" description="Low complexity" evidence="1">
    <location>
        <begin position="42"/>
        <end position="58"/>
    </location>
</feature>
<dbReference type="OrthoDB" id="163358at2"/>
<feature type="signal peptide" evidence="2">
    <location>
        <begin position="1"/>
        <end position="20"/>
    </location>
</feature>
<dbReference type="Proteomes" id="UP000037395">
    <property type="component" value="Unassembled WGS sequence"/>
</dbReference>
<keyword evidence="5" id="KW-1185">Reference proteome</keyword>
<feature type="compositionally biased region" description="Basic and acidic residues" evidence="1">
    <location>
        <begin position="30"/>
        <end position="41"/>
    </location>
</feature>